<protein>
    <recommendedName>
        <fullName evidence="6">O-antigen ligase-related domain-containing protein</fullName>
    </recommendedName>
</protein>
<feature type="domain" description="O-antigen ligase-related" evidence="6">
    <location>
        <begin position="229"/>
        <end position="373"/>
    </location>
</feature>
<dbReference type="AlphaFoldDB" id="A0A2M7XGB8"/>
<evidence type="ECO:0000313" key="7">
    <source>
        <dbReference type="EMBL" id="PJA46895.1"/>
    </source>
</evidence>
<dbReference type="Pfam" id="PF04932">
    <property type="entry name" value="Wzy_C"/>
    <property type="match status" value="1"/>
</dbReference>
<keyword evidence="2 5" id="KW-0812">Transmembrane</keyword>
<dbReference type="PANTHER" id="PTHR37422:SF13">
    <property type="entry name" value="LIPOPOLYSACCHARIDE BIOSYNTHESIS PROTEIN PA4999-RELATED"/>
    <property type="match status" value="1"/>
</dbReference>
<dbReference type="InterPro" id="IPR051533">
    <property type="entry name" value="WaaL-like"/>
</dbReference>
<proteinExistence type="predicted"/>
<dbReference type="InterPro" id="IPR007016">
    <property type="entry name" value="O-antigen_ligase-rel_domated"/>
</dbReference>
<keyword evidence="3 5" id="KW-1133">Transmembrane helix</keyword>
<feature type="transmembrane region" description="Helical" evidence="5">
    <location>
        <begin position="136"/>
        <end position="153"/>
    </location>
</feature>
<feature type="transmembrane region" description="Helical" evidence="5">
    <location>
        <begin position="105"/>
        <end position="124"/>
    </location>
</feature>
<feature type="transmembrane region" description="Helical" evidence="5">
    <location>
        <begin position="50"/>
        <end position="70"/>
    </location>
</feature>
<evidence type="ECO:0000256" key="4">
    <source>
        <dbReference type="ARBA" id="ARBA00023136"/>
    </source>
</evidence>
<feature type="transmembrane region" description="Helical" evidence="5">
    <location>
        <begin position="389"/>
        <end position="407"/>
    </location>
</feature>
<feature type="transmembrane region" description="Helical" evidence="5">
    <location>
        <begin position="21"/>
        <end position="38"/>
    </location>
</feature>
<keyword evidence="4 5" id="KW-0472">Membrane</keyword>
<dbReference type="GO" id="GO:0016020">
    <property type="term" value="C:membrane"/>
    <property type="evidence" value="ECO:0007669"/>
    <property type="project" value="UniProtKB-SubCell"/>
</dbReference>
<evidence type="ECO:0000259" key="6">
    <source>
        <dbReference type="Pfam" id="PF04932"/>
    </source>
</evidence>
<evidence type="ECO:0000256" key="1">
    <source>
        <dbReference type="ARBA" id="ARBA00004141"/>
    </source>
</evidence>
<dbReference type="PANTHER" id="PTHR37422">
    <property type="entry name" value="TEICHURONIC ACID BIOSYNTHESIS PROTEIN TUAE"/>
    <property type="match status" value="1"/>
</dbReference>
<comment type="subcellular location">
    <subcellularLocation>
        <location evidence="1">Membrane</location>
        <topology evidence="1">Multi-pass membrane protein</topology>
    </subcellularLocation>
</comment>
<feature type="transmembrane region" description="Helical" evidence="5">
    <location>
        <begin position="244"/>
        <end position="261"/>
    </location>
</feature>
<evidence type="ECO:0000256" key="5">
    <source>
        <dbReference type="SAM" id="Phobius"/>
    </source>
</evidence>
<evidence type="ECO:0000313" key="8">
    <source>
        <dbReference type="Proteomes" id="UP000231263"/>
    </source>
</evidence>
<dbReference type="EMBL" id="PFWT01000006">
    <property type="protein sequence ID" value="PJA46895.1"/>
    <property type="molecule type" value="Genomic_DNA"/>
</dbReference>
<comment type="caution">
    <text evidence="7">The sequence shown here is derived from an EMBL/GenBank/DDBJ whole genome shotgun (WGS) entry which is preliminary data.</text>
</comment>
<reference evidence="8" key="1">
    <citation type="submission" date="2017-09" db="EMBL/GenBank/DDBJ databases">
        <title>Depth-based differentiation of microbial function through sediment-hosted aquifers and enrichment of novel symbionts in the deep terrestrial subsurface.</title>
        <authorList>
            <person name="Probst A.J."/>
            <person name="Ladd B."/>
            <person name="Jarett J.K."/>
            <person name="Geller-Mcgrath D.E."/>
            <person name="Sieber C.M.K."/>
            <person name="Emerson J.B."/>
            <person name="Anantharaman K."/>
            <person name="Thomas B.C."/>
            <person name="Malmstrom R."/>
            <person name="Stieglmeier M."/>
            <person name="Klingl A."/>
            <person name="Woyke T."/>
            <person name="Ryan C.M."/>
            <person name="Banfield J.F."/>
        </authorList>
    </citation>
    <scope>NUCLEOTIDE SEQUENCE [LARGE SCALE GENOMIC DNA]</scope>
</reference>
<evidence type="ECO:0000256" key="3">
    <source>
        <dbReference type="ARBA" id="ARBA00022989"/>
    </source>
</evidence>
<feature type="transmembrane region" description="Helical" evidence="5">
    <location>
        <begin position="197"/>
        <end position="216"/>
    </location>
</feature>
<name>A0A2M7XGB8_9BACT</name>
<feature type="transmembrane region" description="Helical" evidence="5">
    <location>
        <begin position="273"/>
        <end position="293"/>
    </location>
</feature>
<dbReference type="Proteomes" id="UP000231263">
    <property type="component" value="Unassembled WGS sequence"/>
</dbReference>
<gene>
    <name evidence="7" type="ORF">CO173_00695</name>
</gene>
<feature type="transmembrane region" description="Helical" evidence="5">
    <location>
        <begin position="358"/>
        <end position="382"/>
    </location>
</feature>
<feature type="transmembrane region" description="Helical" evidence="5">
    <location>
        <begin position="223"/>
        <end position="238"/>
    </location>
</feature>
<feature type="transmembrane region" description="Helical" evidence="5">
    <location>
        <begin position="77"/>
        <end position="99"/>
    </location>
</feature>
<sequence>MNFSKIARRMKTISKTQILNYGLALFFFSLPWQTRFIFGQVNIGGSPYEYGIQSLYVTQMLVLFIALLVLDLKWKKVYAKLVVLGLALVWLATIFSLFFSINKTLASTSLVQLIFSFVLFLLLLDKRVQLKFLLKAFIFGLVLPVMLGVFQFFNGASFASTYLGLASRSSERLGDAVLLIGNTRVLRAYGSFSHPNIFGGYLAVGLVAIFSTLQSVKKNSEQIVFSLIGVLLSLGLILTFSRSAFAGLAVGVVLGTVIFLVKRPSYAKRLVGPAVGFMVVLALLITLFSSAILSRFSGVSPVESHAISERLDQYRDFPEVIGSSWLLGYGLGNYTLAIHEAFPNRQWFEYQPVHNVPLLVVGEIGILGLFILIALVITATLINFKRFSHIDAVFAFMTASLILTITFFDHYIWTSWSGQTLAVFVLALLARSGERK</sequence>
<accession>A0A2M7XGB8</accession>
<evidence type="ECO:0000256" key="2">
    <source>
        <dbReference type="ARBA" id="ARBA00022692"/>
    </source>
</evidence>
<organism evidence="7 8">
    <name type="scientific">Candidatus Uhrbacteria bacterium CG_4_9_14_3_um_filter_41_35</name>
    <dbReference type="NCBI Taxonomy" id="1975034"/>
    <lineage>
        <taxon>Bacteria</taxon>
        <taxon>Candidatus Uhriibacteriota</taxon>
    </lineage>
</organism>